<dbReference type="GO" id="GO:0016614">
    <property type="term" value="F:oxidoreductase activity, acting on CH-OH group of donors"/>
    <property type="evidence" value="ECO:0007669"/>
    <property type="project" value="InterPro"/>
</dbReference>
<keyword evidence="3" id="KW-0285">Flavoprotein</keyword>
<organism evidence="8 9">
    <name type="scientific">Polypedilum vanderplanki</name>
    <name type="common">Sleeping chironomid midge</name>
    <dbReference type="NCBI Taxonomy" id="319348"/>
    <lineage>
        <taxon>Eukaryota</taxon>
        <taxon>Metazoa</taxon>
        <taxon>Ecdysozoa</taxon>
        <taxon>Arthropoda</taxon>
        <taxon>Hexapoda</taxon>
        <taxon>Insecta</taxon>
        <taxon>Pterygota</taxon>
        <taxon>Neoptera</taxon>
        <taxon>Endopterygota</taxon>
        <taxon>Diptera</taxon>
        <taxon>Nematocera</taxon>
        <taxon>Chironomoidea</taxon>
        <taxon>Chironomidae</taxon>
        <taxon>Chironominae</taxon>
        <taxon>Polypedilum</taxon>
        <taxon>Polypedilum</taxon>
    </lineage>
</organism>
<dbReference type="Gene3D" id="3.50.50.60">
    <property type="entry name" value="FAD/NAD(P)-binding domain"/>
    <property type="match status" value="1"/>
</dbReference>
<dbReference type="OrthoDB" id="7733254at2759"/>
<feature type="signal peptide" evidence="6">
    <location>
        <begin position="1"/>
        <end position="26"/>
    </location>
</feature>
<dbReference type="PIRSF" id="PIRSF000137">
    <property type="entry name" value="Alcohol_oxidase"/>
    <property type="match status" value="1"/>
</dbReference>
<dbReference type="Pfam" id="PF00732">
    <property type="entry name" value="GMC_oxred_N"/>
    <property type="match status" value="1"/>
</dbReference>
<dbReference type="EMBL" id="JADBJN010000003">
    <property type="protein sequence ID" value="KAG5671486.1"/>
    <property type="molecule type" value="Genomic_DNA"/>
</dbReference>
<dbReference type="InterPro" id="IPR007867">
    <property type="entry name" value="GMC_OxRtase_C"/>
</dbReference>
<feature type="domain" description="Glucose-methanol-choline oxidoreductase N-terminal" evidence="7">
    <location>
        <begin position="345"/>
        <end position="359"/>
    </location>
</feature>
<feature type="binding site" evidence="5">
    <location>
        <position position="303"/>
    </location>
    <ligand>
        <name>FAD</name>
        <dbReference type="ChEBI" id="CHEBI:57692"/>
    </ligand>
</feature>
<dbReference type="PANTHER" id="PTHR11552:SF147">
    <property type="entry name" value="CHOLINE DEHYDROGENASE, MITOCHONDRIAL"/>
    <property type="match status" value="1"/>
</dbReference>
<accession>A0A9J6BPZ5</accession>
<evidence type="ECO:0000259" key="7">
    <source>
        <dbReference type="PROSITE" id="PS00624"/>
    </source>
</evidence>
<dbReference type="GO" id="GO:0050660">
    <property type="term" value="F:flavin adenine dinucleotide binding"/>
    <property type="evidence" value="ECO:0007669"/>
    <property type="project" value="InterPro"/>
</dbReference>
<evidence type="ECO:0000256" key="1">
    <source>
        <dbReference type="ARBA" id="ARBA00001974"/>
    </source>
</evidence>
<dbReference type="PANTHER" id="PTHR11552">
    <property type="entry name" value="GLUCOSE-METHANOL-CHOLINE GMC OXIDOREDUCTASE"/>
    <property type="match status" value="1"/>
</dbReference>
<dbReference type="Proteomes" id="UP001107558">
    <property type="component" value="Chromosome 3"/>
</dbReference>
<dbReference type="SUPFAM" id="SSF54373">
    <property type="entry name" value="FAD-linked reductases, C-terminal domain"/>
    <property type="match status" value="1"/>
</dbReference>
<evidence type="ECO:0000256" key="2">
    <source>
        <dbReference type="ARBA" id="ARBA00010790"/>
    </source>
</evidence>
<feature type="binding site" evidence="5">
    <location>
        <begin position="87"/>
        <end position="88"/>
    </location>
    <ligand>
        <name>FAD</name>
        <dbReference type="ChEBI" id="CHEBI:57692"/>
    </ligand>
</feature>
<dbReference type="AlphaFoldDB" id="A0A9J6BPZ5"/>
<dbReference type="PROSITE" id="PS00624">
    <property type="entry name" value="GMC_OXRED_2"/>
    <property type="match status" value="1"/>
</dbReference>
<keyword evidence="9" id="KW-1185">Reference proteome</keyword>
<sequence length="659" mass="72301">MLAIDFNSIPISALALLLALIAYSSINPDFTWPTDQLTTQYCTYDTQSVFSYNIKLPWTAKCTDTICTQVKNNKTISFDYIIVGAGTSGALLAYRLVNAQPGRTVLLIEAGGDPLAQSVPPRLFPNTLNNSATFNFTAAFNPNASQAYEKGSNANSGKALGGSTTTSTMTSVCGNDKDFAEWADLVKDSSWNYANFKQYLKKHENMLDNSLTSGKCANYHSTSGPIGVSDVGETVDWFSPTLKNAFQEKNYSALNDINCGGPYTGYANVRMYINKGQRETTAHACLTKLTEKSNFILLKNTFVKSVIASNILGVVTVKGVNVHTTQSGCENFQIFANREVILTTGAQNTPKILLQSGIGRSKDLCPNVSQILSLSVGYNHMDHVSTIHFFSVPESNNSEIVQTINFTAKAFSEGVNYLLTQNGYFSYFSGWNLQAFVNVTQKSSSYPDIVYNFARFDQCIGDFNLTLNNYGFKQEFIKQIYDASRTNSILMVSNILQKPQSSGTVKLGSCSDPLANPTINANFLSNSNDTDTLLKGMNELYALMNTTTMVNYGVKDLMINITECNAFKRYSDAYNRCYMKYFSNGERNVCGTAKMGNSNDNDAVVDKNLKVYGVTKTPFTANLRIVDASIFPKITMGDISCVVFGVTEKAADLIIADNP</sequence>
<comment type="similarity">
    <text evidence="2">Belongs to the GMC oxidoreductase family.</text>
</comment>
<dbReference type="Pfam" id="PF05199">
    <property type="entry name" value="GMC_oxred_C"/>
    <property type="match status" value="1"/>
</dbReference>
<dbReference type="InterPro" id="IPR036188">
    <property type="entry name" value="FAD/NAD-bd_sf"/>
</dbReference>
<protein>
    <recommendedName>
        <fullName evidence="7">Glucose-methanol-choline oxidoreductase N-terminal domain-containing protein</fullName>
    </recommendedName>
</protein>
<evidence type="ECO:0000256" key="4">
    <source>
        <dbReference type="ARBA" id="ARBA00022827"/>
    </source>
</evidence>
<evidence type="ECO:0000256" key="6">
    <source>
        <dbReference type="SAM" id="SignalP"/>
    </source>
</evidence>
<proteinExistence type="inferred from homology"/>
<keyword evidence="4 5" id="KW-0274">FAD</keyword>
<dbReference type="InterPro" id="IPR012132">
    <property type="entry name" value="GMC_OxRdtase"/>
</dbReference>
<gene>
    <name evidence="8" type="ORF">PVAND_001680</name>
</gene>
<name>A0A9J6BPZ5_POLVA</name>
<dbReference type="InterPro" id="IPR000172">
    <property type="entry name" value="GMC_OxRdtase_N"/>
</dbReference>
<evidence type="ECO:0000256" key="3">
    <source>
        <dbReference type="ARBA" id="ARBA00022630"/>
    </source>
</evidence>
<comment type="cofactor">
    <cofactor evidence="1 5">
        <name>FAD</name>
        <dbReference type="ChEBI" id="CHEBI:57692"/>
    </cofactor>
</comment>
<feature type="chain" id="PRO_5039913990" description="Glucose-methanol-choline oxidoreductase N-terminal domain-containing protein" evidence="6">
    <location>
        <begin position="27"/>
        <end position="659"/>
    </location>
</feature>
<comment type="caution">
    <text evidence="8">The sequence shown here is derived from an EMBL/GenBank/DDBJ whole genome shotgun (WGS) entry which is preliminary data.</text>
</comment>
<evidence type="ECO:0000313" key="8">
    <source>
        <dbReference type="EMBL" id="KAG5671486.1"/>
    </source>
</evidence>
<reference evidence="8" key="1">
    <citation type="submission" date="2021-03" db="EMBL/GenBank/DDBJ databases">
        <title>Chromosome level genome of the anhydrobiotic midge Polypedilum vanderplanki.</title>
        <authorList>
            <person name="Yoshida Y."/>
            <person name="Kikawada T."/>
            <person name="Gusev O."/>
        </authorList>
    </citation>
    <scope>NUCLEOTIDE SEQUENCE</scope>
    <source>
        <strain evidence="8">NIAS01</strain>
        <tissue evidence="8">Whole body or cell culture</tissue>
    </source>
</reference>
<keyword evidence="6" id="KW-0732">Signal</keyword>
<dbReference type="Gene3D" id="3.30.560.10">
    <property type="entry name" value="Glucose Oxidase, domain 3"/>
    <property type="match status" value="1"/>
</dbReference>
<dbReference type="SUPFAM" id="SSF51905">
    <property type="entry name" value="FAD/NAD(P)-binding domain"/>
    <property type="match status" value="1"/>
</dbReference>
<evidence type="ECO:0000256" key="5">
    <source>
        <dbReference type="PIRSR" id="PIRSR000137-2"/>
    </source>
</evidence>
<evidence type="ECO:0000313" key="9">
    <source>
        <dbReference type="Proteomes" id="UP001107558"/>
    </source>
</evidence>